<keyword evidence="2" id="KW-1185">Reference proteome</keyword>
<dbReference type="EMBL" id="CAAALY010008286">
    <property type="protein sequence ID" value="VEL10185.1"/>
    <property type="molecule type" value="Genomic_DNA"/>
</dbReference>
<name>A0A3S4ZRJ7_9PLAT</name>
<reference evidence="1" key="1">
    <citation type="submission" date="2018-11" db="EMBL/GenBank/DDBJ databases">
        <authorList>
            <consortium name="Pathogen Informatics"/>
        </authorList>
    </citation>
    <scope>NUCLEOTIDE SEQUENCE</scope>
</reference>
<evidence type="ECO:0000313" key="1">
    <source>
        <dbReference type="EMBL" id="VEL10185.1"/>
    </source>
</evidence>
<gene>
    <name evidence="1" type="ORF">PXEA_LOCUS3625</name>
</gene>
<dbReference type="PANTHER" id="PTHR31640">
    <property type="entry name" value="TRANSMEMBRANE PROTEIN KIAA1109"/>
    <property type="match status" value="1"/>
</dbReference>
<proteinExistence type="predicted"/>
<feature type="non-terminal residue" evidence="1">
    <location>
        <position position="1"/>
    </location>
</feature>
<dbReference type="PANTHER" id="PTHR31640:SF1">
    <property type="entry name" value="BRIDGE-LIKE LIPID TRANSFER PROTEIN FAMILY MEMBER 1"/>
    <property type="match status" value="1"/>
</dbReference>
<comment type="caution">
    <text evidence="1">The sequence shown here is derived from an EMBL/GenBank/DDBJ whole genome shotgun (WGS) entry which is preliminary data.</text>
</comment>
<protein>
    <submittedName>
        <fullName evidence="1">Uncharacterized protein</fullName>
    </submittedName>
</protein>
<accession>A0A3S4ZRJ7</accession>
<dbReference type="Proteomes" id="UP000784294">
    <property type="component" value="Unassembled WGS sequence"/>
</dbReference>
<evidence type="ECO:0000313" key="2">
    <source>
        <dbReference type="Proteomes" id="UP000784294"/>
    </source>
</evidence>
<dbReference type="OrthoDB" id="10051416at2759"/>
<sequence>MHCDFTSLDSISLSVLGGKLMLRNLVIVNEDYTLRCCHAIIVLNYWVSYNPEKKNLEPQRRCLHIYLYGVDVHLYNRNSAYDALQSKSRGTGSMDDMWSRWKLLFPVIKFNFELTKLCAGNHLLPKAFILTCERASGVYTTRDATYAYDKYQHYVDLEFSNIIGSFVPSKKYSGHYAIEEPPQTLDNGIQIFNFGKGHICYLQDEPGVIPQESETLRLSPENKEIFCTWPRCIMTIRVIKNCLIFYSPWADRQ</sequence>
<dbReference type="AlphaFoldDB" id="A0A3S4ZRJ7"/>
<organism evidence="1 2">
    <name type="scientific">Protopolystoma xenopodis</name>
    <dbReference type="NCBI Taxonomy" id="117903"/>
    <lineage>
        <taxon>Eukaryota</taxon>
        <taxon>Metazoa</taxon>
        <taxon>Spiralia</taxon>
        <taxon>Lophotrochozoa</taxon>
        <taxon>Platyhelminthes</taxon>
        <taxon>Monogenea</taxon>
        <taxon>Polyopisthocotylea</taxon>
        <taxon>Polystomatidea</taxon>
        <taxon>Polystomatidae</taxon>
        <taxon>Protopolystoma</taxon>
    </lineage>
</organism>
<dbReference type="InterPro" id="IPR033616">
    <property type="entry name" value="BLTP1"/>
</dbReference>